<dbReference type="GO" id="GO:0005886">
    <property type="term" value="C:plasma membrane"/>
    <property type="evidence" value="ECO:0007669"/>
    <property type="project" value="UniProtKB-SubCell"/>
</dbReference>
<proteinExistence type="inferred from homology"/>
<dbReference type="AlphaFoldDB" id="A0A4P7SMX9"/>
<keyword evidence="5 8" id="KW-0812">Transmembrane</keyword>
<evidence type="ECO:0000256" key="7">
    <source>
        <dbReference type="ARBA" id="ARBA00023136"/>
    </source>
</evidence>
<keyword evidence="4" id="KW-1003">Cell membrane</keyword>
<comment type="similarity">
    <text evidence="2">Belongs to the major facilitator superfamily. TCR/Tet family.</text>
</comment>
<comment type="subcellular location">
    <subcellularLocation>
        <location evidence="1">Cell membrane</location>
        <topology evidence="1">Multi-pass membrane protein</topology>
    </subcellularLocation>
</comment>
<feature type="transmembrane region" description="Helical" evidence="8">
    <location>
        <begin position="161"/>
        <end position="183"/>
    </location>
</feature>
<keyword evidence="6 8" id="KW-1133">Transmembrane helix</keyword>
<evidence type="ECO:0000256" key="2">
    <source>
        <dbReference type="ARBA" id="ARBA00007520"/>
    </source>
</evidence>
<feature type="transmembrane region" description="Helical" evidence="8">
    <location>
        <begin position="461"/>
        <end position="487"/>
    </location>
</feature>
<dbReference type="InterPro" id="IPR036259">
    <property type="entry name" value="MFS_trans_sf"/>
</dbReference>
<dbReference type="InterPro" id="IPR011701">
    <property type="entry name" value="MFS"/>
</dbReference>
<feature type="transmembrane region" description="Helical" evidence="8">
    <location>
        <begin position="392"/>
        <end position="415"/>
    </location>
</feature>
<dbReference type="InterPro" id="IPR020846">
    <property type="entry name" value="MFS_dom"/>
</dbReference>
<dbReference type="Pfam" id="PF07690">
    <property type="entry name" value="MFS_1"/>
    <property type="match status" value="1"/>
</dbReference>
<feature type="transmembrane region" description="Helical" evidence="8">
    <location>
        <begin position="195"/>
        <end position="217"/>
    </location>
</feature>
<feature type="transmembrane region" description="Helical" evidence="8">
    <location>
        <begin position="223"/>
        <end position="244"/>
    </location>
</feature>
<dbReference type="KEGG" id="celz:E5225_03600"/>
<dbReference type="Gene3D" id="1.20.1720.10">
    <property type="entry name" value="Multidrug resistance protein D"/>
    <property type="match status" value="1"/>
</dbReference>
<feature type="domain" description="Major facilitator superfamily (MFS) profile" evidence="9">
    <location>
        <begin position="9"/>
        <end position="492"/>
    </location>
</feature>
<dbReference type="CDD" id="cd17502">
    <property type="entry name" value="MFS_Azr1_MDR_like"/>
    <property type="match status" value="1"/>
</dbReference>
<reference evidence="10 11" key="1">
    <citation type="submission" date="2019-04" db="EMBL/GenBank/DDBJ databases">
        <title>Isolation and identification of Cellulomonas shaoxiangyii sp. Nov. isolated from feces of the Tibetan antelopes (Pantholops hodgsonii) in the Qinghai-Tibet plateau of China.</title>
        <authorList>
            <person name="Tian Z."/>
        </authorList>
    </citation>
    <scope>NUCLEOTIDE SEQUENCE [LARGE SCALE GENOMIC DNA]</scope>
    <source>
        <strain evidence="10 11">Z28</strain>
    </source>
</reference>
<feature type="transmembrane region" description="Helical" evidence="8">
    <location>
        <begin position="44"/>
        <end position="62"/>
    </location>
</feature>
<keyword evidence="3" id="KW-0813">Transport</keyword>
<feature type="transmembrane region" description="Helical" evidence="8">
    <location>
        <begin position="355"/>
        <end position="380"/>
    </location>
</feature>
<evidence type="ECO:0000313" key="11">
    <source>
        <dbReference type="Proteomes" id="UP000296469"/>
    </source>
</evidence>
<dbReference type="EMBL" id="CP039291">
    <property type="protein sequence ID" value="QCB95158.1"/>
    <property type="molecule type" value="Genomic_DNA"/>
</dbReference>
<accession>A0A4P7SMX9</accession>
<feature type="transmembrane region" description="Helical" evidence="8">
    <location>
        <begin position="331"/>
        <end position="349"/>
    </location>
</feature>
<name>A0A4P7SMX9_9CELL</name>
<dbReference type="PANTHER" id="PTHR23501:SF197">
    <property type="entry name" value="COMD"/>
    <property type="match status" value="1"/>
</dbReference>
<evidence type="ECO:0000256" key="6">
    <source>
        <dbReference type="ARBA" id="ARBA00022989"/>
    </source>
</evidence>
<dbReference type="PANTHER" id="PTHR23501">
    <property type="entry name" value="MAJOR FACILITATOR SUPERFAMILY"/>
    <property type="match status" value="1"/>
</dbReference>
<dbReference type="SUPFAM" id="SSF103473">
    <property type="entry name" value="MFS general substrate transporter"/>
    <property type="match status" value="1"/>
</dbReference>
<feature type="transmembrane region" description="Helical" evidence="8">
    <location>
        <begin position="12"/>
        <end position="32"/>
    </location>
</feature>
<feature type="transmembrane region" description="Helical" evidence="8">
    <location>
        <begin position="133"/>
        <end position="155"/>
    </location>
</feature>
<sequence>MSHREVLEALSGILLGMFVSILATSVVSTSLPRIITDLDGSQSAFTWVVTATLLTTTISTPIWGKLADLTNRKVLVQVALTISVVSSALAGFSQSTEMLIGMRAVQGIGAGGLTALGTVLIADIISPRERGRYMGLMGAVMAVGMVGGPLLGGVITDAAGWRWNFFVGLPFAVAAIIVLQRTLHLPPTRRRRVQIDWAGAVLLSAGIATLLLWVTFAGESFAWASWQTVAMVGGSLVALGAAIAVEHRAPEPIIPLRLFRDRTVVLSVVASVAVGIALFGSQVYLSQYLQLARGRTPTESGLLTIPMVAGTFLASTWSGRAISRTGRYKKFMIAGSVMLVAGLALMGTIDETTSFWLLGVYMAVLGTGVGMLMQNLVLAAQNTLPVQDVGSGTATVAFFRTLGGTLGVSALGAMLSHRVQDLMVGGLRAEGIDPGALGGSTSTLPDVATLPAPLRHVVEHAFGVGVADVFLVAAPIALLSLVAVLLLREVPLGNRSGIQQRLEAEESGAASA</sequence>
<evidence type="ECO:0000313" key="10">
    <source>
        <dbReference type="EMBL" id="QCB95158.1"/>
    </source>
</evidence>
<evidence type="ECO:0000256" key="5">
    <source>
        <dbReference type="ARBA" id="ARBA00022692"/>
    </source>
</evidence>
<protein>
    <submittedName>
        <fullName evidence="10">MFS transporter</fullName>
    </submittedName>
</protein>
<feature type="transmembrane region" description="Helical" evidence="8">
    <location>
        <begin position="74"/>
        <end position="92"/>
    </location>
</feature>
<feature type="transmembrane region" description="Helical" evidence="8">
    <location>
        <begin position="104"/>
        <end position="126"/>
    </location>
</feature>
<evidence type="ECO:0000256" key="4">
    <source>
        <dbReference type="ARBA" id="ARBA00022475"/>
    </source>
</evidence>
<dbReference type="FunFam" id="1.20.1720.10:FF:000004">
    <property type="entry name" value="EmrB/QacA family drug resistance transporter"/>
    <property type="match status" value="1"/>
</dbReference>
<evidence type="ECO:0000259" key="9">
    <source>
        <dbReference type="PROSITE" id="PS50850"/>
    </source>
</evidence>
<dbReference type="OrthoDB" id="7375466at2"/>
<keyword evidence="11" id="KW-1185">Reference proteome</keyword>
<evidence type="ECO:0000256" key="1">
    <source>
        <dbReference type="ARBA" id="ARBA00004651"/>
    </source>
</evidence>
<dbReference type="GO" id="GO:0022857">
    <property type="term" value="F:transmembrane transporter activity"/>
    <property type="evidence" value="ECO:0007669"/>
    <property type="project" value="InterPro"/>
</dbReference>
<evidence type="ECO:0000256" key="3">
    <source>
        <dbReference type="ARBA" id="ARBA00022448"/>
    </source>
</evidence>
<feature type="transmembrane region" description="Helical" evidence="8">
    <location>
        <begin position="264"/>
        <end position="285"/>
    </location>
</feature>
<dbReference type="PRINTS" id="PR01036">
    <property type="entry name" value="TCRTETB"/>
</dbReference>
<dbReference type="RefSeq" id="WP_135973962.1">
    <property type="nucleotide sequence ID" value="NZ_CP039291.1"/>
</dbReference>
<evidence type="ECO:0000256" key="8">
    <source>
        <dbReference type="SAM" id="Phobius"/>
    </source>
</evidence>
<dbReference type="Gene3D" id="1.20.1250.20">
    <property type="entry name" value="MFS general substrate transporter like domains"/>
    <property type="match status" value="1"/>
</dbReference>
<dbReference type="PROSITE" id="PS50850">
    <property type="entry name" value="MFS"/>
    <property type="match status" value="1"/>
</dbReference>
<organism evidence="10 11">
    <name type="scientific">Cellulomonas shaoxiangyii</name>
    <dbReference type="NCBI Taxonomy" id="2566013"/>
    <lineage>
        <taxon>Bacteria</taxon>
        <taxon>Bacillati</taxon>
        <taxon>Actinomycetota</taxon>
        <taxon>Actinomycetes</taxon>
        <taxon>Micrococcales</taxon>
        <taxon>Cellulomonadaceae</taxon>
        <taxon>Cellulomonas</taxon>
    </lineage>
</organism>
<feature type="transmembrane region" description="Helical" evidence="8">
    <location>
        <begin position="300"/>
        <end position="319"/>
    </location>
</feature>
<keyword evidence="7 8" id="KW-0472">Membrane</keyword>
<dbReference type="Proteomes" id="UP000296469">
    <property type="component" value="Chromosome"/>
</dbReference>
<gene>
    <name evidence="10" type="ORF">E5225_03600</name>
</gene>